<feature type="transmembrane region" description="Helical" evidence="2">
    <location>
        <begin position="433"/>
        <end position="451"/>
    </location>
</feature>
<evidence type="ECO:0000256" key="1">
    <source>
        <dbReference type="SAM" id="MobiDB-lite"/>
    </source>
</evidence>
<feature type="transmembrane region" description="Helical" evidence="2">
    <location>
        <begin position="383"/>
        <end position="403"/>
    </location>
</feature>
<feature type="compositionally biased region" description="Low complexity" evidence="1">
    <location>
        <begin position="147"/>
        <end position="161"/>
    </location>
</feature>
<dbReference type="EMBL" id="JAGIOI010000001">
    <property type="protein sequence ID" value="MBP2413315.1"/>
    <property type="molecule type" value="Genomic_DNA"/>
</dbReference>
<accession>A0ABS4YXY0</accession>
<feature type="transmembrane region" description="Helical" evidence="2">
    <location>
        <begin position="1231"/>
        <end position="1248"/>
    </location>
</feature>
<feature type="transmembrane region" description="Helical" evidence="2">
    <location>
        <begin position="1177"/>
        <end position="1195"/>
    </location>
</feature>
<feature type="transmembrane region" description="Helical" evidence="2">
    <location>
        <begin position="1378"/>
        <end position="1395"/>
    </location>
</feature>
<feature type="transmembrane region" description="Helical" evidence="2">
    <location>
        <begin position="730"/>
        <end position="747"/>
    </location>
</feature>
<feature type="compositionally biased region" description="Low complexity" evidence="1">
    <location>
        <begin position="38"/>
        <end position="64"/>
    </location>
</feature>
<keyword evidence="4" id="KW-1185">Reference proteome</keyword>
<feature type="region of interest" description="Disordered" evidence="1">
    <location>
        <begin position="1403"/>
        <end position="1463"/>
    </location>
</feature>
<feature type="transmembrane region" description="Helical" evidence="2">
    <location>
        <begin position="875"/>
        <end position="893"/>
    </location>
</feature>
<feature type="transmembrane region" description="Helical" evidence="2">
    <location>
        <begin position="214"/>
        <end position="233"/>
    </location>
</feature>
<dbReference type="Proteomes" id="UP000711614">
    <property type="component" value="Unassembled WGS sequence"/>
</dbReference>
<evidence type="ECO:0000313" key="3">
    <source>
        <dbReference type="EMBL" id="MBP2413315.1"/>
    </source>
</evidence>
<feature type="transmembrane region" description="Helical" evidence="2">
    <location>
        <begin position="985"/>
        <end position="1007"/>
    </location>
</feature>
<protein>
    <recommendedName>
        <fullName evidence="5">DUF2157 domain-containing protein</fullName>
    </recommendedName>
</protein>
<keyword evidence="2" id="KW-1133">Transmembrane helix</keyword>
<feature type="transmembrane region" description="Helical" evidence="2">
    <location>
        <begin position="671"/>
        <end position="693"/>
    </location>
</feature>
<keyword evidence="2" id="KW-0472">Membrane</keyword>
<sequence length="1463" mass="150980">MSQHWGTPERSGAPGADALQDAYGKGYLDGHLAGWRDAQAAQAAMEQQPAGSAGPHAGPAAPSRPETRERQQMQPGTDARPPATGNPPNIMSQPVQRLSAGTPWSAPPPRFSGVHAGTPSPPPAGTVPDLPPAMPAPQTGTAPVPPHAMAAGPAAHQAGPGPYLPGTVYPDPEALAARKARRESQNINITLYVASLLMVAAAALFIGSSQPVPVRLGGVWLATGLFYATGLVLHSRVARLRQAAVAFTGTALAIIPFAGLATYNLGFPDAPAVWFATSLIGTAAYIVAALRLHSRLVVYLSLAFVLSTAWSSVAVLGAALAWYFAALIVVSALLSLAGHLLRRQEGGDSLYAKPLSDLGPWFAPVGLAGSLVFSLSLNAADHLLVLVAGTIYYAAMTALCAPVLRRWNYLGLRLSLTLAAPFLGWLVQPDLAGWAGAFTVVLAVQALAVAHRRRHLSAFLRSGRWVEWDVTASAWLLSAVALAWTLGRAENGSAFASLGLAVGLAATMAMVPALLPKGEWLPLPLAALAVVWAPALSALDAMVLTALGTAYCVLRHMLARNTAVGHAMLVAARVLATAFVASTLVQALPPEPGKAHFVVAAMGVVAALQLLADTLLGRLGAANVATKYSAASWAAAGTVLVVLLAGAYADPANFALLGTGAQGHPGAAPPALLRMEFLVSAAAMGLATAAYSLSKLHRVRGWSRAEAVAPAYLATGALCTGAVFGAGGSSTSWGIVFGYLVVAGVMLRGQEGFLHRWVYWWAARAASLLLVAALFTLWHGHDPATVLLGSTMGVGSVLLLALVPQLVVLAVASVRRWAVPGLSVDVAVTLAAAAFVAVPGILAPESGLWTARAAVVLAALAIAALAICGTLGSSGMVLASWAAPGALALVSLFQWADRPLAAVVLAVLSASSAWLAAKAEGGLLRAMHFLISRAAVTLLAIAVVRELSASPELNSLALCGVLLLQLALSRLAARPGRLQAAVGEPGLLKVALWLVLGAQVLLPVTYASMGGGFVPGGQALRWVVAVELVALAGSAVAAQLWMGQRGASYLAILAVAGGAAVIAPVLLPGTTALILLGLSLAVIAWRCVHVPAEPEMRWYWLVAGGSFLATAVVVDRDAPAAVFGSVWLVAGAAFLAAAHVVKVPRLTLPGSLMVLLSAFLFRIQVLDAVAHDGYASLVGFVVVVGALYLVRLFLVGRVAQPFLQCRVLAGVALGGGALFAVWAMLDDHTVFWGAAAFTAVAALACVEAPARYRGIAMDGGVLACALVWYWACSRYVDLGVYWFVQWCALALAGLAVRRYRARLGVSGKRLLMAAAAAASVGGILTIASGDTVQQLVSLLVFAALLAVGMTLDERVFTIWGAVGVATAVIWYLRGYTYILLALLALGLIGLVIWRLNRKKPQDVPASPLPVPQAGPQAQAPQPGAQQQPAPMAGPRQWAMPAQPQNLPPQHPGAPSQDPPPPPV</sequence>
<feature type="compositionally biased region" description="Polar residues" evidence="1">
    <location>
        <begin position="86"/>
        <end position="96"/>
    </location>
</feature>
<feature type="compositionally biased region" description="Low complexity" evidence="1">
    <location>
        <begin position="1413"/>
        <end position="1434"/>
    </location>
</feature>
<feature type="transmembrane region" description="Helical" evidence="2">
    <location>
        <begin position="494"/>
        <end position="515"/>
    </location>
</feature>
<feature type="transmembrane region" description="Helical" evidence="2">
    <location>
        <begin position="929"/>
        <end position="947"/>
    </location>
</feature>
<feature type="transmembrane region" description="Helical" evidence="2">
    <location>
        <begin position="1255"/>
        <end position="1272"/>
    </location>
</feature>
<feature type="transmembrane region" description="Helical" evidence="2">
    <location>
        <begin position="1148"/>
        <end position="1165"/>
    </location>
</feature>
<feature type="transmembrane region" description="Helical" evidence="2">
    <location>
        <begin position="1073"/>
        <end position="1091"/>
    </location>
</feature>
<feature type="transmembrane region" description="Helical" evidence="2">
    <location>
        <begin position="1309"/>
        <end position="1326"/>
    </location>
</feature>
<dbReference type="RefSeq" id="WP_209680506.1">
    <property type="nucleotide sequence ID" value="NZ_JAGIOI010000001.1"/>
</dbReference>
<feature type="region of interest" description="Disordered" evidence="1">
    <location>
        <begin position="1"/>
        <end position="22"/>
    </location>
</feature>
<feature type="transmembrane region" description="Helical" evidence="2">
    <location>
        <begin position="759"/>
        <end position="780"/>
    </location>
</feature>
<evidence type="ECO:0000256" key="2">
    <source>
        <dbReference type="SAM" id="Phobius"/>
    </source>
</evidence>
<feature type="transmembrane region" description="Helical" evidence="2">
    <location>
        <begin position="899"/>
        <end position="917"/>
    </location>
</feature>
<feature type="transmembrane region" description="Helical" evidence="2">
    <location>
        <begin position="1278"/>
        <end position="1297"/>
    </location>
</feature>
<feature type="transmembrane region" description="Helical" evidence="2">
    <location>
        <begin position="566"/>
        <end position="589"/>
    </location>
</feature>
<feature type="transmembrane region" description="Helical" evidence="2">
    <location>
        <begin position="705"/>
        <end position="724"/>
    </location>
</feature>
<feature type="transmembrane region" description="Helical" evidence="2">
    <location>
        <begin position="189"/>
        <end position="208"/>
    </location>
</feature>
<feature type="region of interest" description="Disordered" evidence="1">
    <location>
        <begin position="38"/>
        <end position="166"/>
    </location>
</feature>
<feature type="transmembrane region" description="Helical" evidence="2">
    <location>
        <begin position="1332"/>
        <end position="1348"/>
    </location>
</feature>
<feature type="transmembrane region" description="Helical" evidence="2">
    <location>
        <begin position="595"/>
        <end position="616"/>
    </location>
</feature>
<feature type="transmembrane region" description="Helical" evidence="2">
    <location>
        <begin position="361"/>
        <end position="377"/>
    </location>
</feature>
<feature type="transmembrane region" description="Helical" evidence="2">
    <location>
        <begin position="527"/>
        <end position="554"/>
    </location>
</feature>
<gene>
    <name evidence="3" type="ORF">JOF48_002114</name>
</gene>
<dbReference type="PANTHER" id="PTHR48125:SF12">
    <property type="entry name" value="AT HOOK TRANSCRIPTION FACTOR FAMILY-RELATED"/>
    <property type="match status" value="1"/>
</dbReference>
<name>A0ABS4YXY0_9MICC</name>
<feature type="transmembrane region" description="Helical" evidence="2">
    <location>
        <begin position="322"/>
        <end position="341"/>
    </location>
</feature>
<feature type="transmembrane region" description="Helical" evidence="2">
    <location>
        <begin position="1019"/>
        <end position="1042"/>
    </location>
</feature>
<dbReference type="PANTHER" id="PTHR48125">
    <property type="entry name" value="LP07818P1"/>
    <property type="match status" value="1"/>
</dbReference>
<feature type="transmembrane region" description="Helical" evidence="2">
    <location>
        <begin position="824"/>
        <end position="843"/>
    </location>
</feature>
<evidence type="ECO:0008006" key="5">
    <source>
        <dbReference type="Google" id="ProtNLM"/>
    </source>
</evidence>
<reference evidence="3 4" key="1">
    <citation type="submission" date="2021-03" db="EMBL/GenBank/DDBJ databases">
        <title>Sequencing the genomes of 1000 actinobacteria strains.</title>
        <authorList>
            <person name="Klenk H.-P."/>
        </authorList>
    </citation>
    <scope>NUCLEOTIDE SEQUENCE [LARGE SCALE GENOMIC DNA]</scope>
    <source>
        <strain evidence="3 4">DSM 16005</strain>
    </source>
</reference>
<comment type="caution">
    <text evidence="3">The sequence shown here is derived from an EMBL/GenBank/DDBJ whole genome shotgun (WGS) entry which is preliminary data.</text>
</comment>
<feature type="transmembrane region" description="Helical" evidence="2">
    <location>
        <begin position="628"/>
        <end position="649"/>
    </location>
</feature>
<feature type="transmembrane region" description="Helical" evidence="2">
    <location>
        <begin position="410"/>
        <end position="427"/>
    </location>
</feature>
<feature type="transmembrane region" description="Helical" evidence="2">
    <location>
        <begin position="245"/>
        <end position="266"/>
    </location>
</feature>
<feature type="compositionally biased region" description="Pro residues" evidence="1">
    <location>
        <begin position="1445"/>
        <end position="1463"/>
    </location>
</feature>
<feature type="compositionally biased region" description="Pro residues" evidence="1">
    <location>
        <begin position="119"/>
        <end position="135"/>
    </location>
</feature>
<feature type="transmembrane region" description="Helical" evidence="2">
    <location>
        <begin position="1355"/>
        <end position="1372"/>
    </location>
</feature>
<feature type="transmembrane region" description="Helical" evidence="2">
    <location>
        <begin position="1120"/>
        <end position="1141"/>
    </location>
</feature>
<proteinExistence type="predicted"/>
<feature type="transmembrane region" description="Helical" evidence="2">
    <location>
        <begin position="297"/>
        <end position="316"/>
    </location>
</feature>
<organism evidence="3 4">
    <name type="scientific">Arthrobacter stackebrandtii</name>
    <dbReference type="NCBI Taxonomy" id="272161"/>
    <lineage>
        <taxon>Bacteria</taxon>
        <taxon>Bacillati</taxon>
        <taxon>Actinomycetota</taxon>
        <taxon>Actinomycetes</taxon>
        <taxon>Micrococcales</taxon>
        <taxon>Micrococcaceae</taxon>
        <taxon>Arthrobacter</taxon>
    </lineage>
</organism>
<keyword evidence="2" id="KW-0812">Transmembrane</keyword>
<feature type="transmembrane region" description="Helical" evidence="2">
    <location>
        <begin position="272"/>
        <end position="290"/>
    </location>
</feature>
<feature type="transmembrane region" description="Helical" evidence="2">
    <location>
        <begin position="1207"/>
        <end position="1225"/>
    </location>
</feature>
<feature type="transmembrane region" description="Helical" evidence="2">
    <location>
        <begin position="849"/>
        <end position="868"/>
    </location>
</feature>
<feature type="transmembrane region" description="Helical" evidence="2">
    <location>
        <begin position="786"/>
        <end position="812"/>
    </location>
</feature>
<evidence type="ECO:0000313" key="4">
    <source>
        <dbReference type="Proteomes" id="UP000711614"/>
    </source>
</evidence>
<feature type="transmembrane region" description="Helical" evidence="2">
    <location>
        <begin position="1098"/>
        <end position="1114"/>
    </location>
</feature>